<gene>
    <name evidence="1" type="ORF">GIW81_07730</name>
</gene>
<dbReference type="Proteomes" id="UP000440694">
    <property type="component" value="Unassembled WGS sequence"/>
</dbReference>
<evidence type="ECO:0000313" key="2">
    <source>
        <dbReference type="Proteomes" id="UP000440694"/>
    </source>
</evidence>
<keyword evidence="2" id="KW-1185">Reference proteome</keyword>
<name>A0A6I3KGX0_9HYPH</name>
<dbReference type="AlphaFoldDB" id="A0A6I3KGX0"/>
<dbReference type="RefSeq" id="WP_154738678.1">
    <property type="nucleotide sequence ID" value="NZ_WMBQ01000001.1"/>
</dbReference>
<reference evidence="1 2" key="1">
    <citation type="submission" date="2019-11" db="EMBL/GenBank/DDBJ databases">
        <title>Identification of a novel strain.</title>
        <authorList>
            <person name="Xu Q."/>
            <person name="Wang G."/>
        </authorList>
    </citation>
    <scope>NUCLEOTIDE SEQUENCE [LARGE SCALE GENOMIC DNA]</scope>
    <source>
        <strain evidence="2">xq</strain>
    </source>
</reference>
<organism evidence="1 2">
    <name type="scientific">Hyphomicrobium album</name>
    <dbReference type="NCBI Taxonomy" id="2665159"/>
    <lineage>
        <taxon>Bacteria</taxon>
        <taxon>Pseudomonadati</taxon>
        <taxon>Pseudomonadota</taxon>
        <taxon>Alphaproteobacteria</taxon>
        <taxon>Hyphomicrobiales</taxon>
        <taxon>Hyphomicrobiaceae</taxon>
        <taxon>Hyphomicrobium</taxon>
    </lineage>
</organism>
<sequence length="121" mass="13471">MLRVLVVALALLAGAKIWAQDRLYRDGAQDALILAYRERAIAACQSEQLFRGIGGPLWTRPASVDVVIGRSGVDVQIWQLRNARWPARFKHPHVVLTLGEGETTPVCEYDVIEGRAYVAQM</sequence>
<dbReference type="EMBL" id="WMBQ01000001">
    <property type="protein sequence ID" value="MTD94224.1"/>
    <property type="molecule type" value="Genomic_DNA"/>
</dbReference>
<accession>A0A6I3KGX0</accession>
<evidence type="ECO:0000313" key="1">
    <source>
        <dbReference type="EMBL" id="MTD94224.1"/>
    </source>
</evidence>
<comment type="caution">
    <text evidence="1">The sequence shown here is derived from an EMBL/GenBank/DDBJ whole genome shotgun (WGS) entry which is preliminary data.</text>
</comment>
<proteinExistence type="predicted"/>
<protein>
    <submittedName>
        <fullName evidence="1">Uncharacterized protein</fullName>
    </submittedName>
</protein>